<evidence type="ECO:0000256" key="4">
    <source>
        <dbReference type="PROSITE-ProRule" id="PRU00175"/>
    </source>
</evidence>
<sequence length="207" mass="23811">MSDVSQVPTPSELEGLINGLFAAGLQLMLDMEVQGWTLCLMITRVQPINDMYNTVISHFDNIQRMNNISEADMAEFQELRRYFHRRDSEEGTTAFIGLMEQLAAFEEEYTRRIQGLPTIIISQSHVDGELSCAIWTDDYAEREEVHEMPCHREHLFHYNCIRPWLEEHRNCPTCRSVLRLGNPRSLSTYTGEYIASPESSSSSLQSS</sequence>
<keyword evidence="3" id="KW-0862">Zinc</keyword>
<organism evidence="6 7">
    <name type="scientific">Taxus chinensis</name>
    <name type="common">Chinese yew</name>
    <name type="synonym">Taxus wallichiana var. chinensis</name>
    <dbReference type="NCBI Taxonomy" id="29808"/>
    <lineage>
        <taxon>Eukaryota</taxon>
        <taxon>Viridiplantae</taxon>
        <taxon>Streptophyta</taxon>
        <taxon>Embryophyta</taxon>
        <taxon>Tracheophyta</taxon>
        <taxon>Spermatophyta</taxon>
        <taxon>Pinopsida</taxon>
        <taxon>Pinidae</taxon>
        <taxon>Conifers II</taxon>
        <taxon>Cupressales</taxon>
        <taxon>Taxaceae</taxon>
        <taxon>Taxus</taxon>
    </lineage>
</organism>
<feature type="non-terminal residue" evidence="6">
    <location>
        <position position="207"/>
    </location>
</feature>
<evidence type="ECO:0000256" key="1">
    <source>
        <dbReference type="ARBA" id="ARBA00022723"/>
    </source>
</evidence>
<evidence type="ECO:0000313" key="6">
    <source>
        <dbReference type="EMBL" id="KAH9312579.1"/>
    </source>
</evidence>
<evidence type="ECO:0000313" key="7">
    <source>
        <dbReference type="Proteomes" id="UP000824469"/>
    </source>
</evidence>
<dbReference type="Pfam" id="PF13639">
    <property type="entry name" value="zf-RING_2"/>
    <property type="match status" value="1"/>
</dbReference>
<dbReference type="GO" id="GO:0016567">
    <property type="term" value="P:protein ubiquitination"/>
    <property type="evidence" value="ECO:0007669"/>
    <property type="project" value="TreeGrafter"/>
</dbReference>
<evidence type="ECO:0000256" key="2">
    <source>
        <dbReference type="ARBA" id="ARBA00022771"/>
    </source>
</evidence>
<dbReference type="CDD" id="cd16454">
    <property type="entry name" value="RING-H2_PA-TM-RING"/>
    <property type="match status" value="1"/>
</dbReference>
<dbReference type="InterPro" id="IPR013083">
    <property type="entry name" value="Znf_RING/FYVE/PHD"/>
</dbReference>
<dbReference type="InterPro" id="IPR001841">
    <property type="entry name" value="Znf_RING"/>
</dbReference>
<keyword evidence="2 4" id="KW-0863">Zinc-finger</keyword>
<accession>A0AA38FXX9</accession>
<feature type="domain" description="RING-type" evidence="5">
    <location>
        <begin position="132"/>
        <end position="175"/>
    </location>
</feature>
<comment type="caution">
    <text evidence="6">The sequence shown here is derived from an EMBL/GenBank/DDBJ whole genome shotgun (WGS) entry which is preliminary data.</text>
</comment>
<evidence type="ECO:0000256" key="3">
    <source>
        <dbReference type="ARBA" id="ARBA00022833"/>
    </source>
</evidence>
<dbReference type="PROSITE" id="PS50089">
    <property type="entry name" value="ZF_RING_2"/>
    <property type="match status" value="1"/>
</dbReference>
<dbReference type="GO" id="GO:0061630">
    <property type="term" value="F:ubiquitin protein ligase activity"/>
    <property type="evidence" value="ECO:0007669"/>
    <property type="project" value="TreeGrafter"/>
</dbReference>
<dbReference type="GO" id="GO:0008270">
    <property type="term" value="F:zinc ion binding"/>
    <property type="evidence" value="ECO:0007669"/>
    <property type="project" value="UniProtKB-KW"/>
</dbReference>
<keyword evidence="7" id="KW-1185">Reference proteome</keyword>
<proteinExistence type="predicted"/>
<dbReference type="Gene3D" id="3.30.40.10">
    <property type="entry name" value="Zinc/RING finger domain, C3HC4 (zinc finger)"/>
    <property type="match status" value="1"/>
</dbReference>
<dbReference type="PANTHER" id="PTHR15710:SF243">
    <property type="entry name" value="E3 UBIQUITIN-PROTEIN LIGASE PRAJA-2 ISOFORM X1"/>
    <property type="match status" value="1"/>
</dbReference>
<gene>
    <name evidence="6" type="ORF">KI387_027614</name>
</gene>
<dbReference type="AlphaFoldDB" id="A0AA38FXX9"/>
<keyword evidence="1" id="KW-0479">Metal-binding</keyword>
<dbReference type="SUPFAM" id="SSF57850">
    <property type="entry name" value="RING/U-box"/>
    <property type="match status" value="1"/>
</dbReference>
<evidence type="ECO:0000259" key="5">
    <source>
        <dbReference type="PROSITE" id="PS50089"/>
    </source>
</evidence>
<dbReference type="Proteomes" id="UP000824469">
    <property type="component" value="Unassembled WGS sequence"/>
</dbReference>
<protein>
    <recommendedName>
        <fullName evidence="5">RING-type domain-containing protein</fullName>
    </recommendedName>
</protein>
<dbReference type="GO" id="GO:0005737">
    <property type="term" value="C:cytoplasm"/>
    <property type="evidence" value="ECO:0007669"/>
    <property type="project" value="TreeGrafter"/>
</dbReference>
<name>A0AA38FXX9_TAXCH</name>
<dbReference type="EMBL" id="JAHRHJ020000006">
    <property type="protein sequence ID" value="KAH9312579.1"/>
    <property type="molecule type" value="Genomic_DNA"/>
</dbReference>
<reference evidence="6 7" key="1">
    <citation type="journal article" date="2021" name="Nat. Plants">
        <title>The Taxus genome provides insights into paclitaxel biosynthesis.</title>
        <authorList>
            <person name="Xiong X."/>
            <person name="Gou J."/>
            <person name="Liao Q."/>
            <person name="Li Y."/>
            <person name="Zhou Q."/>
            <person name="Bi G."/>
            <person name="Li C."/>
            <person name="Du R."/>
            <person name="Wang X."/>
            <person name="Sun T."/>
            <person name="Guo L."/>
            <person name="Liang H."/>
            <person name="Lu P."/>
            <person name="Wu Y."/>
            <person name="Zhang Z."/>
            <person name="Ro D.K."/>
            <person name="Shang Y."/>
            <person name="Huang S."/>
            <person name="Yan J."/>
        </authorList>
    </citation>
    <scope>NUCLEOTIDE SEQUENCE [LARGE SCALE GENOMIC DNA]</scope>
    <source>
        <strain evidence="6">Ta-2019</strain>
    </source>
</reference>
<dbReference type="PANTHER" id="PTHR15710">
    <property type="entry name" value="E3 UBIQUITIN-PROTEIN LIGASE PRAJA"/>
    <property type="match status" value="1"/>
</dbReference>